<comment type="caution">
    <text evidence="2">The sequence shown here is derived from an EMBL/GenBank/DDBJ whole genome shotgun (WGS) entry which is preliminary data.</text>
</comment>
<keyword evidence="1" id="KW-0472">Membrane</keyword>
<dbReference type="RefSeq" id="WP_135993805.1">
    <property type="nucleotide sequence ID" value="NZ_CARMWJ010000085.1"/>
</dbReference>
<dbReference type="Proteomes" id="UP000306630">
    <property type="component" value="Unassembled WGS sequence"/>
</dbReference>
<gene>
    <name evidence="2" type="ORF">E5333_12870</name>
</gene>
<keyword evidence="1" id="KW-1133">Transmembrane helix</keyword>
<accession>A0A4S2FMY3</accession>
<feature type="transmembrane region" description="Helical" evidence="1">
    <location>
        <begin position="52"/>
        <end position="72"/>
    </location>
</feature>
<proteinExistence type="predicted"/>
<evidence type="ECO:0000313" key="3">
    <source>
        <dbReference type="Proteomes" id="UP000306630"/>
    </source>
</evidence>
<keyword evidence="1" id="KW-0812">Transmembrane</keyword>
<organism evidence="2 3">
    <name type="scientific">Muribaculum intestinale</name>
    <dbReference type="NCBI Taxonomy" id="1796646"/>
    <lineage>
        <taxon>Bacteria</taxon>
        <taxon>Pseudomonadati</taxon>
        <taxon>Bacteroidota</taxon>
        <taxon>Bacteroidia</taxon>
        <taxon>Bacteroidales</taxon>
        <taxon>Muribaculaceae</taxon>
        <taxon>Muribaculum</taxon>
    </lineage>
</organism>
<feature type="transmembrane region" description="Helical" evidence="1">
    <location>
        <begin position="12"/>
        <end position="32"/>
    </location>
</feature>
<sequence>MIQIGKYKFGFAPLSMIVVFIVLSVSAVVAAFQQARPEWSMPLSHIIIINEGLALLATLVYGIFIHFAIAIINRLRK</sequence>
<evidence type="ECO:0000256" key="1">
    <source>
        <dbReference type="SAM" id="Phobius"/>
    </source>
</evidence>
<name>A0A4S2FMY3_9BACT</name>
<dbReference type="EMBL" id="SRYD01000061">
    <property type="protein sequence ID" value="TGY70352.1"/>
    <property type="molecule type" value="Genomic_DNA"/>
</dbReference>
<dbReference type="AlphaFoldDB" id="A0A4S2FMY3"/>
<evidence type="ECO:0000313" key="2">
    <source>
        <dbReference type="EMBL" id="TGY70352.1"/>
    </source>
</evidence>
<reference evidence="2 3" key="1">
    <citation type="submission" date="2019-04" db="EMBL/GenBank/DDBJ databases">
        <title>Microbes associate with the intestines of laboratory mice.</title>
        <authorList>
            <person name="Navarre W."/>
            <person name="Wong E."/>
            <person name="Huang K."/>
            <person name="Tropini C."/>
            <person name="Ng K."/>
            <person name="Yu B."/>
        </authorList>
    </citation>
    <scope>NUCLEOTIDE SEQUENCE [LARGE SCALE GENOMIC DNA]</scope>
    <source>
        <strain evidence="2 3">NM06_A21</strain>
    </source>
</reference>
<protein>
    <recommendedName>
        <fullName evidence="4">MotA/TolQ/ExbB proton channel domain-containing protein</fullName>
    </recommendedName>
</protein>
<evidence type="ECO:0008006" key="4">
    <source>
        <dbReference type="Google" id="ProtNLM"/>
    </source>
</evidence>